<dbReference type="AlphaFoldDB" id="A0A8T1XBQ7"/>
<dbReference type="EMBL" id="JAEFBJ010000150">
    <property type="protein sequence ID" value="KAG7528981.1"/>
    <property type="molecule type" value="Genomic_DNA"/>
</dbReference>
<evidence type="ECO:0000259" key="3">
    <source>
        <dbReference type="Pfam" id="PF25011"/>
    </source>
</evidence>
<name>A0A8T1XBQ7_ARASU</name>
<dbReference type="Pfam" id="PF25011">
    <property type="entry name" value="VSR_TRX"/>
    <property type="match status" value="1"/>
</dbReference>
<reference evidence="4 5" key="1">
    <citation type="submission" date="2020-12" db="EMBL/GenBank/DDBJ databases">
        <title>Concerted genomic and epigenomic changes stabilize Arabidopsis allopolyploids.</title>
        <authorList>
            <person name="Chen Z."/>
        </authorList>
    </citation>
    <scope>NUCLEOTIDE SEQUENCE [LARGE SCALE GENOMIC DNA]</scope>
    <source>
        <strain evidence="4">As9502</strain>
        <tissue evidence="4">Leaf</tissue>
    </source>
</reference>
<comment type="caution">
    <text evidence="4">The sequence shown here is derived from an EMBL/GenBank/DDBJ whole genome shotgun (WGS) entry which is preliminary data.</text>
</comment>
<proteinExistence type="predicted"/>
<keyword evidence="5" id="KW-1185">Reference proteome</keyword>
<gene>
    <name evidence="4" type="ORF">ISN44_Un150g000020</name>
</gene>
<dbReference type="InterPro" id="IPR056858">
    <property type="entry name" value="VSR_TRX"/>
</dbReference>
<dbReference type="CDD" id="cd00303">
    <property type="entry name" value="retropepsin_like"/>
    <property type="match status" value="1"/>
</dbReference>
<dbReference type="Pfam" id="PF03732">
    <property type="entry name" value="Retrotrans_gag"/>
    <property type="match status" value="1"/>
</dbReference>
<protein>
    <submittedName>
        <fullName evidence="4">Retrotransposon gag domain</fullName>
    </submittedName>
</protein>
<dbReference type="InterPro" id="IPR005162">
    <property type="entry name" value="Retrotrans_gag_dom"/>
</dbReference>
<accession>A0A8T1XBQ7</accession>
<evidence type="ECO:0000256" key="1">
    <source>
        <dbReference type="SAM" id="MobiDB-lite"/>
    </source>
</evidence>
<organism evidence="4 5">
    <name type="scientific">Arabidopsis suecica</name>
    <name type="common">Swedish thale-cress</name>
    <name type="synonym">Cardaminopsis suecica</name>
    <dbReference type="NCBI Taxonomy" id="45249"/>
    <lineage>
        <taxon>Eukaryota</taxon>
        <taxon>Viridiplantae</taxon>
        <taxon>Streptophyta</taxon>
        <taxon>Embryophyta</taxon>
        <taxon>Tracheophyta</taxon>
        <taxon>Spermatophyta</taxon>
        <taxon>Magnoliopsida</taxon>
        <taxon>eudicotyledons</taxon>
        <taxon>Gunneridae</taxon>
        <taxon>Pentapetalae</taxon>
        <taxon>rosids</taxon>
        <taxon>malvids</taxon>
        <taxon>Brassicales</taxon>
        <taxon>Brassicaceae</taxon>
        <taxon>Camelineae</taxon>
        <taxon>Arabidopsis</taxon>
    </lineage>
</organism>
<sequence>MGDPNVDLDNNAALKEEQDAQVGKGTRGDVTILPTLVVNNRQYRGKLEKSAVLKALCSGFEESTEPAICLSTDNNGDSWQDKSPNITACKATFRGKVCVCPIVDGVRFKGDGYSHCERNKRAREMFNQQMEVVGMKREMDMRSLLVWIRTVSNASVLQDLKETVLRNLKSRLLHSFAQSRPSQTNSATKILLLRSSHCILPKDANEDQARLNAQLAAKDAAGLGVKRHQLGFDRHPREQHADAIGVERHNRAIVPPPFQGNDYELKPRFEDLVLSIMANGVSEDYLLCKLFSYSLVGEAASWLNQFKAGSLKTWRSIKIAFLNNFYDDAKSKELRNKLSTFTQVPAEAFKAAWVRFKDYQRDCPNHGFSEVQLLGTFFRGVDWRYQMALDAASNDNFNTRYPADAIALIENLACSNSTKNANFERKKIAGAISGKEMAETIRDTGSLGSHRATSVATGLQGTRVPPTTLQNLLSRRPFLKAAFIGPMVIQLTKPPPPPPSAETRMESMLAQILESQTKLVVEFNSKFDVVYTDLSGMIDNLSSHLKKLDVQVAQTAQSIKRKEVFLPGNPDANPRKSCNVILIREGDDVWEELDTKDELELLVAEMVSTDNLLCRSTPYGMLFSETTQYDGVDRYPSSVDRHWIRTAPCEVQIPMQPESVYTPHVPYPRRRHSKQEMHAAKCTTIMEKILDTLPKDASETSSASLNRFTRSLCDLGSSINLMPKCVAERLGMTHYRPTRITLLFADRSKRIPEGILEDVPVKVGNSIIPADFVVLDYEKEPKDPLILGRAFLATAGASFDVKGGRIFLKTDQNSTTEPHTTLQHVQLANESCRATVSIDTTTPFDQHPRVSQREDSAHSLQPTPLEDLCDKFSSLSSPVLSLINSLNYSKTASQDNKPRLPRKLVSPVFLAGDEKSVDRHTCECRSTLGAAPTRSIYTPA</sequence>
<evidence type="ECO:0000259" key="2">
    <source>
        <dbReference type="Pfam" id="PF03732"/>
    </source>
</evidence>
<dbReference type="Proteomes" id="UP000694251">
    <property type="component" value="Unassembled WGS sequence"/>
</dbReference>
<feature type="domain" description="Vacuolar sorting receptor thioredoxin-like" evidence="3">
    <location>
        <begin position="1"/>
        <end position="57"/>
    </location>
</feature>
<dbReference type="OrthoDB" id="1105819at2759"/>
<dbReference type="PANTHER" id="PTHR33067">
    <property type="entry name" value="RNA-DIRECTED DNA POLYMERASE-RELATED"/>
    <property type="match status" value="1"/>
</dbReference>
<feature type="domain" description="Retrotransposon gag" evidence="2">
    <location>
        <begin position="289"/>
        <end position="382"/>
    </location>
</feature>
<evidence type="ECO:0000313" key="5">
    <source>
        <dbReference type="Proteomes" id="UP000694251"/>
    </source>
</evidence>
<evidence type="ECO:0000313" key="4">
    <source>
        <dbReference type="EMBL" id="KAG7528981.1"/>
    </source>
</evidence>
<feature type="region of interest" description="Disordered" evidence="1">
    <location>
        <begin position="841"/>
        <end position="862"/>
    </location>
</feature>
<feature type="compositionally biased region" description="Basic and acidic residues" evidence="1">
    <location>
        <begin position="846"/>
        <end position="857"/>
    </location>
</feature>